<sequence>MARTGRPKAELTLTDAERSELTRAVRAASSSQAYAMRCRIILASADGATNTQIADDLGISMPTVGKWRGRFLASRMAGLADEPRPGRPPSILLDRVEEVVSATLESLPANATHWTRSSMAERSGLSASTIGRIWRRFDLKPHIQDGFKISTDPLFVAKVVDVVGLYHNPPERAVVLCVDEKSQMQALDRSQPVLPMMPGMPERRTHDYVRHGTTSLFAAFNIADGTVIGELHRRHRATEYKKFLVTIDKAVPAELDVHIVCDNLSTHKTPAILEWLARHPRFHVHFPPTGSSWINQVERWFGMLTSQLLRRSVHTSVQALEQDVRDWIATWNDNPKPFAWKKTAEEILDSLARYLQRISGASH</sequence>
<dbReference type="PANTHER" id="PTHR30347:SF1">
    <property type="entry name" value="MECHANOSENSITIVE CHANNEL MSCK"/>
    <property type="match status" value="1"/>
</dbReference>
<comment type="caution">
    <text evidence="2">The sequence shown here is derived from an EMBL/GenBank/DDBJ whole genome shotgun (WGS) entry which is preliminary data.</text>
</comment>
<name>A0A941EDP2_9ACTN</name>
<reference evidence="2" key="1">
    <citation type="submission" date="2021-04" db="EMBL/GenBank/DDBJ databases">
        <title>Genome based classification of Actinospica acidithermotolerans sp. nov., an actinobacterium isolated from an Indonesian hot spring.</title>
        <authorList>
            <person name="Kusuma A.B."/>
            <person name="Putra K.E."/>
            <person name="Nafisah S."/>
            <person name="Loh J."/>
            <person name="Nouioui I."/>
            <person name="Goodfellow M."/>
        </authorList>
    </citation>
    <scope>NUCLEOTIDE SEQUENCE</scope>
    <source>
        <strain evidence="2">MGRD01-02</strain>
    </source>
</reference>
<dbReference type="Proteomes" id="UP000676325">
    <property type="component" value="Unassembled WGS sequence"/>
</dbReference>
<dbReference type="EMBL" id="JAGSOH010000064">
    <property type="protein sequence ID" value="MBR7828743.1"/>
    <property type="molecule type" value="Genomic_DNA"/>
</dbReference>
<dbReference type="GO" id="GO:0003676">
    <property type="term" value="F:nucleic acid binding"/>
    <property type="evidence" value="ECO:0007669"/>
    <property type="project" value="InterPro"/>
</dbReference>
<dbReference type="NCBIfam" id="NF033545">
    <property type="entry name" value="transpos_IS630"/>
    <property type="match status" value="1"/>
</dbReference>
<keyword evidence="3" id="KW-1185">Reference proteome</keyword>
<dbReference type="InterPro" id="IPR052702">
    <property type="entry name" value="MscS-like_channel"/>
</dbReference>
<dbReference type="AlphaFoldDB" id="A0A941EDP2"/>
<dbReference type="Gene3D" id="3.30.420.10">
    <property type="entry name" value="Ribonuclease H-like superfamily/Ribonuclease H"/>
    <property type="match status" value="1"/>
</dbReference>
<dbReference type="SUPFAM" id="SSF53098">
    <property type="entry name" value="Ribonuclease H-like"/>
    <property type="match status" value="1"/>
</dbReference>
<dbReference type="InterPro" id="IPR036397">
    <property type="entry name" value="RNaseH_sf"/>
</dbReference>
<dbReference type="InterPro" id="IPR009057">
    <property type="entry name" value="Homeodomain-like_sf"/>
</dbReference>
<gene>
    <name evidence="2" type="ORF">KDK95_20710</name>
</gene>
<feature type="domain" description="Tc1-like transposase DDE" evidence="1">
    <location>
        <begin position="175"/>
        <end position="317"/>
    </location>
</feature>
<evidence type="ECO:0000259" key="1">
    <source>
        <dbReference type="Pfam" id="PF13358"/>
    </source>
</evidence>
<dbReference type="RefSeq" id="WP_212519876.1">
    <property type="nucleotide sequence ID" value="NZ_JAGSOH010000064.1"/>
</dbReference>
<evidence type="ECO:0000313" key="3">
    <source>
        <dbReference type="Proteomes" id="UP000676325"/>
    </source>
</evidence>
<dbReference type="Pfam" id="PF13358">
    <property type="entry name" value="DDE_3"/>
    <property type="match status" value="1"/>
</dbReference>
<dbReference type="PANTHER" id="PTHR30347">
    <property type="entry name" value="POTASSIUM CHANNEL RELATED"/>
    <property type="match status" value="1"/>
</dbReference>
<accession>A0A941EDP2</accession>
<evidence type="ECO:0000313" key="2">
    <source>
        <dbReference type="EMBL" id="MBR7828743.1"/>
    </source>
</evidence>
<dbReference type="Pfam" id="PF13565">
    <property type="entry name" value="HTH_32"/>
    <property type="match status" value="1"/>
</dbReference>
<organism evidence="2 3">
    <name type="scientific">Actinospica acidithermotolerans</name>
    <dbReference type="NCBI Taxonomy" id="2828514"/>
    <lineage>
        <taxon>Bacteria</taxon>
        <taxon>Bacillati</taxon>
        <taxon>Actinomycetota</taxon>
        <taxon>Actinomycetes</taxon>
        <taxon>Catenulisporales</taxon>
        <taxon>Actinospicaceae</taxon>
        <taxon>Actinospica</taxon>
    </lineage>
</organism>
<dbReference type="InterPro" id="IPR047655">
    <property type="entry name" value="Transpos_IS630-like"/>
</dbReference>
<dbReference type="InterPro" id="IPR038717">
    <property type="entry name" value="Tc1-like_DDE_dom"/>
</dbReference>
<dbReference type="InterPro" id="IPR012337">
    <property type="entry name" value="RNaseH-like_sf"/>
</dbReference>
<dbReference type="SUPFAM" id="SSF46689">
    <property type="entry name" value="Homeodomain-like"/>
    <property type="match status" value="1"/>
</dbReference>
<protein>
    <submittedName>
        <fullName evidence="2">IS630 family transposase</fullName>
    </submittedName>
</protein>
<proteinExistence type="predicted"/>